<dbReference type="RefSeq" id="WP_081152607.1">
    <property type="nucleotide sequence ID" value="NZ_LVYD01000059.1"/>
</dbReference>
<reference evidence="2 3" key="1">
    <citation type="submission" date="2016-03" db="EMBL/GenBank/DDBJ databases">
        <title>Niastella vici sp. nov., isolated from farmland soil.</title>
        <authorList>
            <person name="Chen L."/>
            <person name="Wang D."/>
            <person name="Yang S."/>
            <person name="Wang G."/>
        </authorList>
    </citation>
    <scope>NUCLEOTIDE SEQUENCE [LARGE SCALE GENOMIC DNA]</scope>
    <source>
        <strain evidence="2 3">DJ57</strain>
    </source>
</reference>
<organism evidence="2 3">
    <name type="scientific">Niastella vici</name>
    <dbReference type="NCBI Taxonomy" id="1703345"/>
    <lineage>
        <taxon>Bacteria</taxon>
        <taxon>Pseudomonadati</taxon>
        <taxon>Bacteroidota</taxon>
        <taxon>Chitinophagia</taxon>
        <taxon>Chitinophagales</taxon>
        <taxon>Chitinophagaceae</taxon>
        <taxon>Niastella</taxon>
    </lineage>
</organism>
<comment type="caution">
    <text evidence="2">The sequence shown here is derived from an EMBL/GenBank/DDBJ whole genome shotgun (WGS) entry which is preliminary data.</text>
</comment>
<gene>
    <name evidence="2" type="ORF">A3860_32525</name>
</gene>
<keyword evidence="1" id="KW-0472">Membrane</keyword>
<name>A0A1V9FR47_9BACT</name>
<evidence type="ECO:0000313" key="2">
    <source>
        <dbReference type="EMBL" id="OQP60726.1"/>
    </source>
</evidence>
<keyword evidence="1" id="KW-1133">Transmembrane helix</keyword>
<keyword evidence="1" id="KW-0812">Transmembrane</keyword>
<protein>
    <submittedName>
        <fullName evidence="2">Uncharacterized protein</fullName>
    </submittedName>
</protein>
<accession>A0A1V9FR47</accession>
<dbReference type="Proteomes" id="UP000192796">
    <property type="component" value="Unassembled WGS sequence"/>
</dbReference>
<evidence type="ECO:0000313" key="3">
    <source>
        <dbReference type="Proteomes" id="UP000192796"/>
    </source>
</evidence>
<dbReference type="EMBL" id="LVYD01000059">
    <property type="protein sequence ID" value="OQP60726.1"/>
    <property type="molecule type" value="Genomic_DNA"/>
</dbReference>
<evidence type="ECO:0000256" key="1">
    <source>
        <dbReference type="SAM" id="Phobius"/>
    </source>
</evidence>
<sequence length="282" mass="32233">MTRKKLLYVPGLISLIGLPILLWIMGPQEIIRHNCIKLFLPQDKKPLPNVLAFSRYTVMTAIKGKKIIPVEFWYDPMGEPIETFNYNNKLNFVLHEIEQITYTHDTTSVLKVCLGDGISYGDFVGILNQLILHRVKRYALVDNELYIFGEPLIAPLPPLELEVDAISPSIVSSEDDKPSEWDMLKERVQDMLQVTGFLLKHNYIFISGFILLIFIPFTLKIRNRNKLTCSLKGGEIFNIDLFRPKPVYGIYLCVNCNAIDTAHETNLDNKSTKTNACGTREN</sequence>
<proteinExistence type="predicted"/>
<feature type="transmembrane region" description="Helical" evidence="1">
    <location>
        <begin position="7"/>
        <end position="26"/>
    </location>
</feature>
<dbReference type="AlphaFoldDB" id="A0A1V9FR47"/>
<feature type="transmembrane region" description="Helical" evidence="1">
    <location>
        <begin position="203"/>
        <end position="221"/>
    </location>
</feature>
<keyword evidence="3" id="KW-1185">Reference proteome</keyword>